<dbReference type="AlphaFoldDB" id="A0A816XFT8"/>
<reference evidence="2 3" key="2">
    <citation type="submission" date="2021-05" db="EMBL/GenBank/DDBJ databases">
        <title>Genome Assembly of Synthetic Allotetraploid Brassica napus Reveals Homoeologous Exchanges between Subgenomes.</title>
        <authorList>
            <person name="Davis J.T."/>
        </authorList>
    </citation>
    <scope>NUCLEOTIDE SEQUENCE [LARGE SCALE GENOMIC DNA]</scope>
    <source>
        <strain evidence="3">cv. Da-Ae</strain>
        <tissue evidence="2">Seedling</tissue>
    </source>
</reference>
<dbReference type="EMBL" id="HG994356">
    <property type="protein sequence ID" value="CAF2144913.1"/>
    <property type="molecule type" value="Genomic_DNA"/>
</dbReference>
<dbReference type="EMBL" id="JAGKQM010002408">
    <property type="protein sequence ID" value="KAH0849693.1"/>
    <property type="molecule type" value="Genomic_DNA"/>
</dbReference>
<keyword evidence="3" id="KW-1185">Reference proteome</keyword>
<sequence length="194" mass="22475">MAETIVFWDFSGCPVPEGLPVNNAVSNIEYSIRVTGCRNLMMSRSFFVYCDAFKMCDVLGNIYFPFPMRHAGTKEERRKKVFVDFMRKAIGHRQPLNLVVIMEDISEHPEILHALEFCKGRKNINILLSQPRLDLISKELSLWLWNSLCLAECPLTAEDIEGKGEGHIKGEGRRRQRRRQRQRRRILGAQLRGV</sequence>
<reference evidence="1" key="1">
    <citation type="submission" date="2021-01" db="EMBL/GenBank/DDBJ databases">
        <authorList>
            <consortium name="Genoscope - CEA"/>
            <person name="William W."/>
        </authorList>
    </citation>
    <scope>NUCLEOTIDE SEQUENCE</scope>
</reference>
<evidence type="ECO:0000313" key="2">
    <source>
        <dbReference type="EMBL" id="KAH0849693.1"/>
    </source>
</evidence>
<accession>A0A816XFT8</accession>
<dbReference type="PANTHER" id="PTHR14379:SF7">
    <property type="entry name" value="ENDONUCLEASE OR GLYCOSYL HYDROLASE-RELATED"/>
    <property type="match status" value="1"/>
</dbReference>
<dbReference type="GO" id="GO:0010468">
    <property type="term" value="P:regulation of gene expression"/>
    <property type="evidence" value="ECO:0007669"/>
    <property type="project" value="InterPro"/>
</dbReference>
<dbReference type="OrthoDB" id="1112870at2759"/>
<gene>
    <name evidence="1" type="ORF">DARMORV10_A02P41670.1</name>
    <name evidence="2" type="ORF">HID58_096163</name>
</gene>
<dbReference type="InterPro" id="IPR024768">
    <property type="entry name" value="Marf1"/>
</dbReference>
<protein>
    <submittedName>
        <fullName evidence="1">(rape) hypothetical protein</fullName>
    </submittedName>
</protein>
<evidence type="ECO:0000313" key="3">
    <source>
        <dbReference type="Proteomes" id="UP000824890"/>
    </source>
</evidence>
<proteinExistence type="predicted"/>
<organism evidence="1">
    <name type="scientific">Brassica napus</name>
    <name type="common">Rape</name>
    <dbReference type="NCBI Taxonomy" id="3708"/>
    <lineage>
        <taxon>Eukaryota</taxon>
        <taxon>Viridiplantae</taxon>
        <taxon>Streptophyta</taxon>
        <taxon>Embryophyta</taxon>
        <taxon>Tracheophyta</taxon>
        <taxon>Spermatophyta</taxon>
        <taxon>Magnoliopsida</taxon>
        <taxon>eudicotyledons</taxon>
        <taxon>Gunneridae</taxon>
        <taxon>Pentapetalae</taxon>
        <taxon>rosids</taxon>
        <taxon>malvids</taxon>
        <taxon>Brassicales</taxon>
        <taxon>Brassicaceae</taxon>
        <taxon>Brassiceae</taxon>
        <taxon>Brassica</taxon>
    </lineage>
</organism>
<name>A0A816XFT8_BRANA</name>
<dbReference type="KEGG" id="bna:106353817"/>
<dbReference type="GO" id="GO:0005777">
    <property type="term" value="C:peroxisome"/>
    <property type="evidence" value="ECO:0007669"/>
    <property type="project" value="InterPro"/>
</dbReference>
<dbReference type="PANTHER" id="PTHR14379">
    <property type="entry name" value="LIMKAIN B LKAP"/>
    <property type="match status" value="1"/>
</dbReference>
<dbReference type="Proteomes" id="UP001295469">
    <property type="component" value="Chromosome A02"/>
</dbReference>
<dbReference type="Proteomes" id="UP000824890">
    <property type="component" value="Unassembled WGS sequence"/>
</dbReference>
<evidence type="ECO:0000313" key="1">
    <source>
        <dbReference type="EMBL" id="CAF2144913.1"/>
    </source>
</evidence>